<dbReference type="EMBL" id="CAADFK010000139">
    <property type="protein sequence ID" value="VFK18342.1"/>
    <property type="molecule type" value="Genomic_DNA"/>
</dbReference>
<keyword evidence="1" id="KW-0812">Transmembrane</keyword>
<accession>A0A450WMS7</accession>
<keyword evidence="1" id="KW-1133">Transmembrane helix</keyword>
<feature type="transmembrane region" description="Helical" evidence="1">
    <location>
        <begin position="47"/>
        <end position="69"/>
    </location>
</feature>
<gene>
    <name evidence="2" type="ORF">BECKLPF1236B_GA0070989_11395</name>
</gene>
<proteinExistence type="predicted"/>
<protein>
    <submittedName>
        <fullName evidence="2">Uncharacterized protein</fullName>
    </submittedName>
</protein>
<name>A0A450WMS7_9GAMM</name>
<sequence length="319" mass="37236">MNTSSILGYTGKYITYLRLINLIPFVVTFIFTLACCVFFDFSKHISLLVAVFASTLTNPSLIFGAIYFLQLRRFTNLARFELQSEINIEKAFKLKYSLEKKADVYSKHFAKFIYLSYLLLSFELRFSHPAKHVNGANDYRTESIHKTTLATSKYFHEIGRFVLAYFFGSPGEIKKNSLEELLRMLPPTISRDFIRNMLLSTHNDDDGETFLSTLLSLYNLFLCSLLPVQLQERVLLLFEETTEQHDKLGWLSHRFFEYILVSKCSGLEEEKIKDTVLKHRKMYRGIELRKKFDGNIEKVKYHVRDLLLKKISTEHPGIS</sequence>
<dbReference type="AlphaFoldDB" id="A0A450WMS7"/>
<evidence type="ECO:0000313" key="2">
    <source>
        <dbReference type="EMBL" id="VFK18342.1"/>
    </source>
</evidence>
<feature type="transmembrane region" description="Helical" evidence="1">
    <location>
        <begin position="20"/>
        <end position="41"/>
    </location>
</feature>
<keyword evidence="1" id="KW-0472">Membrane</keyword>
<reference evidence="2" key="1">
    <citation type="submission" date="2019-02" db="EMBL/GenBank/DDBJ databases">
        <authorList>
            <person name="Gruber-Vodicka R. H."/>
            <person name="Seah K. B. B."/>
        </authorList>
    </citation>
    <scope>NUCLEOTIDE SEQUENCE</scope>
    <source>
        <strain evidence="2">BECK_S313</strain>
    </source>
</reference>
<evidence type="ECO:0000256" key="1">
    <source>
        <dbReference type="SAM" id="Phobius"/>
    </source>
</evidence>
<organism evidence="2">
    <name type="scientific">Candidatus Kentrum sp. LPFa</name>
    <dbReference type="NCBI Taxonomy" id="2126335"/>
    <lineage>
        <taxon>Bacteria</taxon>
        <taxon>Pseudomonadati</taxon>
        <taxon>Pseudomonadota</taxon>
        <taxon>Gammaproteobacteria</taxon>
        <taxon>Candidatus Kentrum</taxon>
    </lineage>
</organism>